<name>A0A1T5LE20_9BACT</name>
<dbReference type="SUPFAM" id="SSF82185">
    <property type="entry name" value="Histone H3 K4-specific methyltransferase SET7/9 N-terminal domain"/>
    <property type="match status" value="1"/>
</dbReference>
<protein>
    <recommendedName>
        <fullName evidence="4">Antitoxin component YwqK of the YwqJK toxin-antitoxin module</fullName>
    </recommendedName>
</protein>
<evidence type="ECO:0000256" key="1">
    <source>
        <dbReference type="SAM" id="SignalP"/>
    </source>
</evidence>
<dbReference type="AlphaFoldDB" id="A0A1T5LE20"/>
<accession>A0A1T5LE20</accession>
<dbReference type="Gene3D" id="2.20.110.10">
    <property type="entry name" value="Histone H3 K4-specific methyltransferase SET7/9 N-terminal domain"/>
    <property type="match status" value="1"/>
</dbReference>
<dbReference type="Proteomes" id="UP000190961">
    <property type="component" value="Unassembled WGS sequence"/>
</dbReference>
<gene>
    <name evidence="2" type="ORF">SAMN05660236_2997</name>
</gene>
<keyword evidence="1" id="KW-0732">Signal</keyword>
<dbReference type="EMBL" id="FUZU01000002">
    <property type="protein sequence ID" value="SKC73879.1"/>
    <property type="molecule type" value="Genomic_DNA"/>
</dbReference>
<dbReference type="RefSeq" id="WP_245840557.1">
    <property type="nucleotide sequence ID" value="NZ_FUZU01000002.1"/>
</dbReference>
<evidence type="ECO:0008006" key="4">
    <source>
        <dbReference type="Google" id="ProtNLM"/>
    </source>
</evidence>
<reference evidence="2 3" key="1">
    <citation type="submission" date="2017-02" db="EMBL/GenBank/DDBJ databases">
        <authorList>
            <person name="Peterson S.W."/>
        </authorList>
    </citation>
    <scope>NUCLEOTIDE SEQUENCE [LARGE SCALE GENOMIC DNA]</scope>
    <source>
        <strain evidence="2 3">DSM 25262</strain>
    </source>
</reference>
<feature type="signal peptide" evidence="1">
    <location>
        <begin position="1"/>
        <end position="20"/>
    </location>
</feature>
<dbReference type="STRING" id="688867.SAMN05660236_2997"/>
<sequence length="275" mass="32856">MKRYLFLIYLLVSFCLSGVAQQTAPEEEQRFSIDTPATLDFKKEEEPTDTKKKKKPKKKVFYGIKTKKGFTRKGFGDRTTYETFYYLKKAEKSQTFARDIYWYDYTRKEIRKTSTFDPAKGVLLHGPYERRQGEIVLAKGIFYKGTKHGRWLTYSRDSVLTDKEKYYRGWPRESLVSYYDPTERKRMKEMTPIEFGEKEGFYYLFHENGNVAVQGEYHWDEKVGDWTEYYPNGKRKKIIAYSKEAFDKELKPYIKAEWNEKGKEIYKNTKMAALN</sequence>
<organism evidence="2 3">
    <name type="scientific">Ohtaekwangia koreensis</name>
    <dbReference type="NCBI Taxonomy" id="688867"/>
    <lineage>
        <taxon>Bacteria</taxon>
        <taxon>Pseudomonadati</taxon>
        <taxon>Bacteroidota</taxon>
        <taxon>Cytophagia</taxon>
        <taxon>Cytophagales</taxon>
        <taxon>Fulvivirgaceae</taxon>
        <taxon>Ohtaekwangia</taxon>
    </lineage>
</organism>
<evidence type="ECO:0000313" key="2">
    <source>
        <dbReference type="EMBL" id="SKC73879.1"/>
    </source>
</evidence>
<evidence type="ECO:0000313" key="3">
    <source>
        <dbReference type="Proteomes" id="UP000190961"/>
    </source>
</evidence>
<proteinExistence type="predicted"/>
<feature type="chain" id="PRO_5012391592" description="Antitoxin component YwqK of the YwqJK toxin-antitoxin module" evidence="1">
    <location>
        <begin position="21"/>
        <end position="275"/>
    </location>
</feature>
<keyword evidence="3" id="KW-1185">Reference proteome</keyword>